<feature type="region of interest" description="Disordered" evidence="4">
    <location>
        <begin position="120"/>
        <end position="141"/>
    </location>
</feature>
<organism evidence="5 6">
    <name type="scientific">Fluctibacter halophilus</name>
    <dbReference type="NCBI Taxonomy" id="226011"/>
    <lineage>
        <taxon>Bacteria</taxon>
        <taxon>Pseudomonadati</taxon>
        <taxon>Pseudomonadota</taxon>
        <taxon>Gammaproteobacteria</taxon>
        <taxon>Alteromonadales</taxon>
        <taxon>Alteromonadaceae</taxon>
        <taxon>Fluctibacter</taxon>
    </lineage>
</organism>
<evidence type="ECO:0000256" key="4">
    <source>
        <dbReference type="SAM" id="MobiDB-lite"/>
    </source>
</evidence>
<dbReference type="InterPro" id="IPR007809">
    <property type="entry name" value="FlgN-like"/>
</dbReference>
<name>A0ABS8G3B8_9ALTE</name>
<dbReference type="Gene3D" id="1.20.58.300">
    <property type="entry name" value="FlgN-like"/>
    <property type="match status" value="1"/>
</dbReference>
<dbReference type="InterPro" id="IPR036679">
    <property type="entry name" value="FlgN-like_sf"/>
</dbReference>
<keyword evidence="5" id="KW-0969">Cilium</keyword>
<keyword evidence="5" id="KW-0282">Flagellum</keyword>
<evidence type="ECO:0000256" key="1">
    <source>
        <dbReference type="ARBA" id="ARBA00002397"/>
    </source>
</evidence>
<protein>
    <submittedName>
        <fullName evidence="5">Flagellar protein FlgN</fullName>
    </submittedName>
</protein>
<dbReference type="Proteomes" id="UP001520878">
    <property type="component" value="Unassembled WGS sequence"/>
</dbReference>
<proteinExistence type="inferred from homology"/>
<reference evidence="5 6" key="1">
    <citation type="submission" date="2021-10" db="EMBL/GenBank/DDBJ databases">
        <title>Draft genome of Aestuariibacter halophilus JC2043.</title>
        <authorList>
            <person name="Emsley S.A."/>
            <person name="Pfannmuller K.M."/>
            <person name="Ushijima B."/>
            <person name="Saw J.H."/>
            <person name="Videau P."/>
        </authorList>
    </citation>
    <scope>NUCLEOTIDE SEQUENCE [LARGE SCALE GENOMIC DNA]</scope>
    <source>
        <strain evidence="5 6">JC2043</strain>
    </source>
</reference>
<keyword evidence="3" id="KW-1005">Bacterial flagellum biogenesis</keyword>
<keyword evidence="6" id="KW-1185">Reference proteome</keyword>
<dbReference type="EMBL" id="JAJEWP010000001">
    <property type="protein sequence ID" value="MCC2615077.1"/>
    <property type="molecule type" value="Genomic_DNA"/>
</dbReference>
<evidence type="ECO:0000256" key="2">
    <source>
        <dbReference type="ARBA" id="ARBA00007703"/>
    </source>
</evidence>
<dbReference type="RefSeq" id="WP_229156990.1">
    <property type="nucleotide sequence ID" value="NZ_JAJEWP010000001.1"/>
</dbReference>
<comment type="caution">
    <text evidence="5">The sequence shown here is derived from an EMBL/GenBank/DDBJ whole genome shotgun (WGS) entry which is preliminary data.</text>
</comment>
<evidence type="ECO:0000256" key="3">
    <source>
        <dbReference type="ARBA" id="ARBA00022795"/>
    </source>
</evidence>
<keyword evidence="5" id="KW-0966">Cell projection</keyword>
<evidence type="ECO:0000313" key="6">
    <source>
        <dbReference type="Proteomes" id="UP001520878"/>
    </source>
</evidence>
<comment type="similarity">
    <text evidence="2">Belongs to the FlgN family.</text>
</comment>
<gene>
    <name evidence="5" type="ORF">LJ739_02325</name>
</gene>
<accession>A0ABS8G3B8</accession>
<dbReference type="Pfam" id="PF05130">
    <property type="entry name" value="FlgN"/>
    <property type="match status" value="1"/>
</dbReference>
<comment type="function">
    <text evidence="1">Required for the efficient initiation of filament assembly.</text>
</comment>
<dbReference type="SUPFAM" id="SSF140566">
    <property type="entry name" value="FlgN-like"/>
    <property type="match status" value="1"/>
</dbReference>
<evidence type="ECO:0000313" key="5">
    <source>
        <dbReference type="EMBL" id="MCC2615077.1"/>
    </source>
</evidence>
<sequence>MSDIVDLLKQQLALLDSLKGQLENELHLISSRDAEALTQLLTEKSTTLDSIAACDKAIGQAYKAGVAPEQQDTIDNLKAQIVSELQECQYRTEINAKAVEQGQLRLEHLRNLLVEARAKESMTYDKSGKTRGGKSGPGVKA</sequence>